<name>A0A4V3EAL1_9MICO</name>
<organism evidence="4 5">
    <name type="scientific">Amnibacterium kyonggiense</name>
    <dbReference type="NCBI Taxonomy" id="595671"/>
    <lineage>
        <taxon>Bacteria</taxon>
        <taxon>Bacillati</taxon>
        <taxon>Actinomycetota</taxon>
        <taxon>Actinomycetes</taxon>
        <taxon>Micrococcales</taxon>
        <taxon>Microbacteriaceae</taxon>
        <taxon>Amnibacterium</taxon>
    </lineage>
</organism>
<dbReference type="AlphaFoldDB" id="A0A4V3EAL1"/>
<keyword evidence="5" id="KW-1185">Reference proteome</keyword>
<dbReference type="OrthoDB" id="4931198at2"/>
<dbReference type="CDD" id="cd00293">
    <property type="entry name" value="USP-like"/>
    <property type="match status" value="1"/>
</dbReference>
<accession>A0A4V3EAL1</accession>
<feature type="region of interest" description="Disordered" evidence="2">
    <location>
        <begin position="54"/>
        <end position="75"/>
    </location>
</feature>
<evidence type="ECO:0000259" key="3">
    <source>
        <dbReference type="Pfam" id="PF00582"/>
    </source>
</evidence>
<evidence type="ECO:0000256" key="2">
    <source>
        <dbReference type="SAM" id="MobiDB-lite"/>
    </source>
</evidence>
<comment type="caution">
    <text evidence="4">The sequence shown here is derived from an EMBL/GenBank/DDBJ whole genome shotgun (WGS) entry which is preliminary data.</text>
</comment>
<dbReference type="Pfam" id="PF00582">
    <property type="entry name" value="Usp"/>
    <property type="match status" value="2"/>
</dbReference>
<gene>
    <name evidence="4" type="ORF">CLV52_1802</name>
</gene>
<comment type="similarity">
    <text evidence="1">Belongs to the universal stress protein A family.</text>
</comment>
<feature type="domain" description="UspA" evidence="3">
    <location>
        <begin position="159"/>
        <end position="290"/>
    </location>
</feature>
<protein>
    <submittedName>
        <fullName evidence="4">Universal stress protein family protein</fullName>
    </submittedName>
</protein>
<dbReference type="Gene3D" id="3.40.50.620">
    <property type="entry name" value="HUPs"/>
    <property type="match status" value="2"/>
</dbReference>
<proteinExistence type="inferred from homology"/>
<dbReference type="SUPFAM" id="SSF52402">
    <property type="entry name" value="Adenine nucleotide alpha hydrolases-like"/>
    <property type="match status" value="2"/>
</dbReference>
<dbReference type="InterPro" id="IPR014729">
    <property type="entry name" value="Rossmann-like_a/b/a_fold"/>
</dbReference>
<evidence type="ECO:0000313" key="5">
    <source>
        <dbReference type="Proteomes" id="UP000295344"/>
    </source>
</evidence>
<dbReference type="RefSeq" id="WP_133766013.1">
    <property type="nucleotide sequence ID" value="NZ_BAAARP010000002.1"/>
</dbReference>
<dbReference type="InterPro" id="IPR006016">
    <property type="entry name" value="UspA"/>
</dbReference>
<evidence type="ECO:0000256" key="1">
    <source>
        <dbReference type="ARBA" id="ARBA00008791"/>
    </source>
</evidence>
<dbReference type="Proteomes" id="UP000295344">
    <property type="component" value="Unassembled WGS sequence"/>
</dbReference>
<feature type="domain" description="UspA" evidence="3">
    <location>
        <begin position="18"/>
        <end position="149"/>
    </location>
</feature>
<evidence type="ECO:0000313" key="4">
    <source>
        <dbReference type="EMBL" id="TDS76864.1"/>
    </source>
</evidence>
<dbReference type="PANTHER" id="PTHR46268:SF6">
    <property type="entry name" value="UNIVERSAL STRESS PROTEIN UP12"/>
    <property type="match status" value="1"/>
</dbReference>
<feature type="compositionally biased region" description="Low complexity" evidence="2">
    <location>
        <begin position="59"/>
        <end position="75"/>
    </location>
</feature>
<dbReference type="PANTHER" id="PTHR46268">
    <property type="entry name" value="STRESS RESPONSE PROTEIN NHAX"/>
    <property type="match status" value="1"/>
</dbReference>
<reference evidence="4 5" key="1">
    <citation type="submission" date="2019-03" db="EMBL/GenBank/DDBJ databases">
        <title>Genomic Encyclopedia of Archaeal and Bacterial Type Strains, Phase II (KMG-II): from individual species to whole genera.</title>
        <authorList>
            <person name="Goeker M."/>
        </authorList>
    </citation>
    <scope>NUCLEOTIDE SEQUENCE [LARGE SCALE GENOMIC DNA]</scope>
    <source>
        <strain evidence="4 5">DSM 24782</strain>
    </source>
</reference>
<sequence length="292" mass="31015">MTEARTEVAPPARVDHPERVLLVADGGLAGIAATRWLADRAARRPIAVDVLDVLPPDAPSDGDGPGSASAEAGESAAQVQDLLTRLAPGTPVRSEVLRGDPLDLVRDRIDRADLVVVGSNRASAGRLRLAGSFAARIVDRSSRPVVVVPRGWERTRWPILLGVEGDAADDRAVAFAAAEAERERRHLVVLHAWRLVHLGAPPPRLDGRAAEHAADRLEAVVAGIRRDHPAVGLTPMLERESAAHVLDRLGRGCALVVLGRHGADRPDRALHRSIGAQVLDRLDAPVAIVPSG</sequence>
<dbReference type="EMBL" id="SOAM01000002">
    <property type="protein sequence ID" value="TDS76864.1"/>
    <property type="molecule type" value="Genomic_DNA"/>
</dbReference>